<evidence type="ECO:0000313" key="1">
    <source>
        <dbReference type="EMBL" id="GAI75403.1"/>
    </source>
</evidence>
<sequence length="37" mass="4319">GKLTEQEVKISKDLLENKYSTYGCRSRIHPTRALQVR</sequence>
<protein>
    <submittedName>
        <fullName evidence="1">Uncharacterized protein</fullName>
    </submittedName>
</protein>
<gene>
    <name evidence="1" type="ORF">S12H4_24166</name>
</gene>
<name>X1R4D0_9ZZZZ</name>
<comment type="caution">
    <text evidence="1">The sequence shown here is derived from an EMBL/GenBank/DDBJ whole genome shotgun (WGS) entry which is preliminary data.</text>
</comment>
<accession>X1R4D0</accession>
<dbReference type="EMBL" id="BARW01013038">
    <property type="protein sequence ID" value="GAI75403.1"/>
    <property type="molecule type" value="Genomic_DNA"/>
</dbReference>
<dbReference type="AlphaFoldDB" id="X1R4D0"/>
<feature type="non-terminal residue" evidence="1">
    <location>
        <position position="1"/>
    </location>
</feature>
<reference evidence="1" key="1">
    <citation type="journal article" date="2014" name="Front. Microbiol.">
        <title>High frequency of phylogenetically diverse reductive dehalogenase-homologous genes in deep subseafloor sedimentary metagenomes.</title>
        <authorList>
            <person name="Kawai M."/>
            <person name="Futagami T."/>
            <person name="Toyoda A."/>
            <person name="Takaki Y."/>
            <person name="Nishi S."/>
            <person name="Hori S."/>
            <person name="Arai W."/>
            <person name="Tsubouchi T."/>
            <person name="Morono Y."/>
            <person name="Uchiyama I."/>
            <person name="Ito T."/>
            <person name="Fujiyama A."/>
            <person name="Inagaki F."/>
            <person name="Takami H."/>
        </authorList>
    </citation>
    <scope>NUCLEOTIDE SEQUENCE</scope>
    <source>
        <strain evidence="1">Expedition CK06-06</strain>
    </source>
</reference>
<proteinExistence type="predicted"/>
<organism evidence="1">
    <name type="scientific">marine sediment metagenome</name>
    <dbReference type="NCBI Taxonomy" id="412755"/>
    <lineage>
        <taxon>unclassified sequences</taxon>
        <taxon>metagenomes</taxon>
        <taxon>ecological metagenomes</taxon>
    </lineage>
</organism>